<name>A0A926XV44_9BACT</name>
<sequence length="220" mass="24417">MNHLFPYIERTLLHPGVSLNEQYEVLDEVTQLGLAGMTVSPFWVKKFRREMGETHPATLATVIGFPFGYQRTEAKQTEIEWALADGATEIEVVINTSALFSPASVWLKIELAKLVAPVHAKEKFFTVILESALLTVDQQKQLIKLAADAGTDFIKNATGFVTLEKASQPTYHHESAVTFRQLVPRSVGVKIVADGASEQQLEKLIDAGVERLAISNLWKL</sequence>
<dbReference type="EMBL" id="JACWZY010000007">
    <property type="protein sequence ID" value="MBD2701134.1"/>
    <property type="molecule type" value="Genomic_DNA"/>
</dbReference>
<proteinExistence type="predicted"/>
<evidence type="ECO:0000313" key="3">
    <source>
        <dbReference type="EMBL" id="MBD2701134.1"/>
    </source>
</evidence>
<dbReference type="Pfam" id="PF01791">
    <property type="entry name" value="DeoC"/>
    <property type="match status" value="1"/>
</dbReference>
<dbReference type="Gene3D" id="3.20.20.70">
    <property type="entry name" value="Aldolase class I"/>
    <property type="match status" value="1"/>
</dbReference>
<dbReference type="SMART" id="SM01133">
    <property type="entry name" value="DeoC"/>
    <property type="match status" value="1"/>
</dbReference>
<dbReference type="GO" id="GO:0005737">
    <property type="term" value="C:cytoplasm"/>
    <property type="evidence" value="ECO:0007669"/>
    <property type="project" value="InterPro"/>
</dbReference>
<dbReference type="GO" id="GO:0016052">
    <property type="term" value="P:carbohydrate catabolic process"/>
    <property type="evidence" value="ECO:0007669"/>
    <property type="project" value="TreeGrafter"/>
</dbReference>
<gene>
    <name evidence="3" type="ORF">IC229_10845</name>
</gene>
<comment type="caution">
    <text evidence="3">The sequence shown here is derived from an EMBL/GenBank/DDBJ whole genome shotgun (WGS) entry which is preliminary data.</text>
</comment>
<accession>A0A926XV44</accession>
<organism evidence="3 4">
    <name type="scientific">Spirosoma profusum</name>
    <dbReference type="NCBI Taxonomy" id="2771354"/>
    <lineage>
        <taxon>Bacteria</taxon>
        <taxon>Pseudomonadati</taxon>
        <taxon>Bacteroidota</taxon>
        <taxon>Cytophagia</taxon>
        <taxon>Cytophagales</taxon>
        <taxon>Cytophagaceae</taxon>
        <taxon>Spirosoma</taxon>
    </lineage>
</organism>
<dbReference type="InterPro" id="IPR013785">
    <property type="entry name" value="Aldolase_TIM"/>
</dbReference>
<dbReference type="GO" id="GO:0004139">
    <property type="term" value="F:deoxyribose-phosphate aldolase activity"/>
    <property type="evidence" value="ECO:0007669"/>
    <property type="project" value="InterPro"/>
</dbReference>
<keyword evidence="4" id="KW-1185">Reference proteome</keyword>
<protein>
    <submittedName>
        <fullName evidence="3">Deoxyribose-phosphate aldolase</fullName>
    </submittedName>
</protein>
<keyword evidence="1" id="KW-0963">Cytoplasm</keyword>
<evidence type="ECO:0000256" key="1">
    <source>
        <dbReference type="ARBA" id="ARBA00022490"/>
    </source>
</evidence>
<dbReference type="SUPFAM" id="SSF51569">
    <property type="entry name" value="Aldolase"/>
    <property type="match status" value="1"/>
</dbReference>
<dbReference type="Proteomes" id="UP000598820">
    <property type="component" value="Unassembled WGS sequence"/>
</dbReference>
<dbReference type="GO" id="GO:0009264">
    <property type="term" value="P:deoxyribonucleotide catabolic process"/>
    <property type="evidence" value="ECO:0007669"/>
    <property type="project" value="InterPro"/>
</dbReference>
<dbReference type="InterPro" id="IPR011343">
    <property type="entry name" value="DeoC"/>
</dbReference>
<evidence type="ECO:0000256" key="2">
    <source>
        <dbReference type="ARBA" id="ARBA00023270"/>
    </source>
</evidence>
<evidence type="ECO:0000313" key="4">
    <source>
        <dbReference type="Proteomes" id="UP000598820"/>
    </source>
</evidence>
<dbReference type="PANTHER" id="PTHR10889:SF1">
    <property type="entry name" value="DEOXYRIBOSE-PHOSPHATE ALDOLASE"/>
    <property type="match status" value="1"/>
</dbReference>
<dbReference type="PANTHER" id="PTHR10889">
    <property type="entry name" value="DEOXYRIBOSE-PHOSPHATE ALDOLASE"/>
    <property type="match status" value="1"/>
</dbReference>
<dbReference type="AlphaFoldDB" id="A0A926XV44"/>
<reference evidence="3" key="1">
    <citation type="submission" date="2020-09" db="EMBL/GenBank/DDBJ databases">
        <authorList>
            <person name="Kim M.K."/>
        </authorList>
    </citation>
    <scope>NUCLEOTIDE SEQUENCE</scope>
    <source>
        <strain evidence="3">BT702</strain>
    </source>
</reference>
<dbReference type="InterPro" id="IPR002915">
    <property type="entry name" value="DeoC/FbaB/LacD_aldolase"/>
</dbReference>
<keyword evidence="2" id="KW-0704">Schiff base</keyword>
<dbReference type="RefSeq" id="WP_190886987.1">
    <property type="nucleotide sequence ID" value="NZ_JACWZY010000007.1"/>
</dbReference>